<dbReference type="AlphaFoldDB" id="A0AAV4I0A5"/>
<dbReference type="GO" id="GO:0045165">
    <property type="term" value="P:cell fate commitment"/>
    <property type="evidence" value="ECO:0007669"/>
    <property type="project" value="TreeGrafter"/>
</dbReference>
<comment type="subcellular location">
    <subcellularLocation>
        <location evidence="1 10">Secreted</location>
        <location evidence="1 10">Extracellular space</location>
        <location evidence="1 10">Extracellular matrix</location>
    </subcellularLocation>
</comment>
<dbReference type="Pfam" id="PF00110">
    <property type="entry name" value="wnt"/>
    <property type="match status" value="1"/>
</dbReference>
<dbReference type="GO" id="GO:0005125">
    <property type="term" value="F:cytokine activity"/>
    <property type="evidence" value="ECO:0007669"/>
    <property type="project" value="TreeGrafter"/>
</dbReference>
<evidence type="ECO:0000256" key="8">
    <source>
        <dbReference type="ARBA" id="ARBA00023180"/>
    </source>
</evidence>
<evidence type="ECO:0000256" key="3">
    <source>
        <dbReference type="ARBA" id="ARBA00022473"/>
    </source>
</evidence>
<dbReference type="GO" id="GO:0005109">
    <property type="term" value="F:frizzled binding"/>
    <property type="evidence" value="ECO:0007669"/>
    <property type="project" value="TreeGrafter"/>
</dbReference>
<evidence type="ECO:0000256" key="4">
    <source>
        <dbReference type="ARBA" id="ARBA00022525"/>
    </source>
</evidence>
<comment type="caution">
    <text evidence="11">The sequence shown here is derived from an EMBL/GenBank/DDBJ whole genome shotgun (WGS) entry which is preliminary data.</text>
</comment>
<comment type="function">
    <text evidence="10">Ligand for members of the frizzled family of seven transmembrane receptors.</text>
</comment>
<dbReference type="EMBL" id="BMAT01002238">
    <property type="protein sequence ID" value="GFS02382.1"/>
    <property type="molecule type" value="Genomic_DNA"/>
</dbReference>
<evidence type="ECO:0000256" key="1">
    <source>
        <dbReference type="ARBA" id="ARBA00004498"/>
    </source>
</evidence>
<comment type="similarity">
    <text evidence="2 10">Belongs to the Wnt family.</text>
</comment>
<evidence type="ECO:0000256" key="2">
    <source>
        <dbReference type="ARBA" id="ARBA00005683"/>
    </source>
</evidence>
<proteinExistence type="inferred from homology"/>
<dbReference type="PANTHER" id="PTHR12027:SF77">
    <property type="entry name" value="PROTEIN WNT-5"/>
    <property type="match status" value="1"/>
</dbReference>
<evidence type="ECO:0000256" key="7">
    <source>
        <dbReference type="ARBA" id="ARBA00023157"/>
    </source>
</evidence>
<evidence type="ECO:0000256" key="10">
    <source>
        <dbReference type="RuleBase" id="RU003500"/>
    </source>
</evidence>
<evidence type="ECO:0000256" key="6">
    <source>
        <dbReference type="ARBA" id="ARBA00022687"/>
    </source>
</evidence>
<reference evidence="11 12" key="1">
    <citation type="journal article" date="2021" name="Elife">
        <title>Chloroplast acquisition without the gene transfer in kleptoplastic sea slugs, Plakobranchus ocellatus.</title>
        <authorList>
            <person name="Maeda T."/>
            <person name="Takahashi S."/>
            <person name="Yoshida T."/>
            <person name="Shimamura S."/>
            <person name="Takaki Y."/>
            <person name="Nagai Y."/>
            <person name="Toyoda A."/>
            <person name="Suzuki Y."/>
            <person name="Arimoto A."/>
            <person name="Ishii H."/>
            <person name="Satoh N."/>
            <person name="Nishiyama T."/>
            <person name="Hasebe M."/>
            <person name="Maruyama T."/>
            <person name="Minagawa J."/>
            <person name="Obokata J."/>
            <person name="Shigenobu S."/>
        </authorList>
    </citation>
    <scope>NUCLEOTIDE SEQUENCE [LARGE SCALE GENOMIC DNA]</scope>
</reference>
<evidence type="ECO:0000256" key="5">
    <source>
        <dbReference type="ARBA" id="ARBA00022530"/>
    </source>
</evidence>
<keyword evidence="7" id="KW-1015">Disulfide bond</keyword>
<accession>A0AAV4I0A5</accession>
<keyword evidence="6 10" id="KW-0879">Wnt signaling pathway</keyword>
<dbReference type="GO" id="GO:0030182">
    <property type="term" value="P:neuron differentiation"/>
    <property type="evidence" value="ECO:0007669"/>
    <property type="project" value="TreeGrafter"/>
</dbReference>
<keyword evidence="12" id="KW-1185">Reference proteome</keyword>
<dbReference type="PANTHER" id="PTHR12027">
    <property type="entry name" value="WNT RELATED"/>
    <property type="match status" value="1"/>
</dbReference>
<sequence length="146" mass="16663">MDADGWPVKRTTLQTKRLKPRKTLGFTTQDVTVIELGKPRYLGVASSYQILADEVRYMPDSLCEELPYLQPHQRDICGDDARLLDVIREGAAMGIQECQHQFQDRRWNCSTFNNDTSVFGPVLHTSTSLMKILDSYERPDQDLVVG</sequence>
<keyword evidence="4" id="KW-0964">Secreted</keyword>
<keyword evidence="5" id="KW-0272">Extracellular matrix</keyword>
<organism evidence="11 12">
    <name type="scientific">Elysia marginata</name>
    <dbReference type="NCBI Taxonomy" id="1093978"/>
    <lineage>
        <taxon>Eukaryota</taxon>
        <taxon>Metazoa</taxon>
        <taxon>Spiralia</taxon>
        <taxon>Lophotrochozoa</taxon>
        <taxon>Mollusca</taxon>
        <taxon>Gastropoda</taxon>
        <taxon>Heterobranchia</taxon>
        <taxon>Euthyneura</taxon>
        <taxon>Panpulmonata</taxon>
        <taxon>Sacoglossa</taxon>
        <taxon>Placobranchoidea</taxon>
        <taxon>Plakobranchidae</taxon>
        <taxon>Elysia</taxon>
    </lineage>
</organism>
<protein>
    <recommendedName>
        <fullName evidence="10">Protein Wnt</fullName>
    </recommendedName>
</protein>
<keyword evidence="3 10" id="KW-0217">Developmental protein</keyword>
<gene>
    <name evidence="11" type="ORF">ElyMa_001121500</name>
</gene>
<dbReference type="GO" id="GO:0005615">
    <property type="term" value="C:extracellular space"/>
    <property type="evidence" value="ECO:0007669"/>
    <property type="project" value="TreeGrafter"/>
</dbReference>
<evidence type="ECO:0000313" key="12">
    <source>
        <dbReference type="Proteomes" id="UP000762676"/>
    </source>
</evidence>
<dbReference type="GO" id="GO:0060070">
    <property type="term" value="P:canonical Wnt signaling pathway"/>
    <property type="evidence" value="ECO:0007669"/>
    <property type="project" value="TreeGrafter"/>
</dbReference>
<name>A0AAV4I0A5_9GAST</name>
<evidence type="ECO:0000256" key="9">
    <source>
        <dbReference type="ARBA" id="ARBA00023288"/>
    </source>
</evidence>
<dbReference type="Proteomes" id="UP000762676">
    <property type="component" value="Unassembled WGS sequence"/>
</dbReference>
<evidence type="ECO:0000313" key="11">
    <source>
        <dbReference type="EMBL" id="GFS02382.1"/>
    </source>
</evidence>
<dbReference type="InterPro" id="IPR005817">
    <property type="entry name" value="Wnt"/>
</dbReference>
<keyword evidence="9" id="KW-0449">Lipoprotein</keyword>
<keyword evidence="8" id="KW-0325">Glycoprotein</keyword>